<dbReference type="RefSeq" id="WP_013722357.1">
    <property type="nucleotide sequence ID" value="NC_015422.1"/>
</dbReference>
<keyword evidence="3" id="KW-1185">Reference proteome</keyword>
<reference evidence="2 3" key="1">
    <citation type="journal article" date="2011" name="J. Bacteriol.">
        <title>Genome Sequences of Alicycliphilus denitrificans Strains BC and K601T.</title>
        <authorList>
            <person name="Oosterkamp M.J."/>
            <person name="Veuskens T."/>
            <person name="Plugge C.M."/>
            <person name="Langenhoff A.A."/>
            <person name="Gerritse J."/>
            <person name="van Berkel W.J."/>
            <person name="Pieper D.H."/>
            <person name="Junca H."/>
            <person name="Goodwin L.A."/>
            <person name="Daligault H.E."/>
            <person name="Bruce D.C."/>
            <person name="Detter J.C."/>
            <person name="Tapia R."/>
            <person name="Han C.S."/>
            <person name="Land M.L."/>
            <person name="Hauser L.J."/>
            <person name="Smidt H."/>
            <person name="Stams A.J."/>
        </authorList>
    </citation>
    <scope>NUCLEOTIDE SEQUENCE [LARGE SCALE GENOMIC DNA]</scope>
    <source>
        <strain evidence="3">DSM 14773 / CIP 107495 / K601</strain>
    </source>
</reference>
<feature type="chain" id="PRO_5003310166" evidence="1">
    <location>
        <begin position="32"/>
        <end position="135"/>
    </location>
</feature>
<dbReference type="AlphaFoldDB" id="F4GGK5"/>
<evidence type="ECO:0000256" key="1">
    <source>
        <dbReference type="SAM" id="SignalP"/>
    </source>
</evidence>
<dbReference type="HOGENOM" id="CLU_1965799_0_0_4"/>
<feature type="signal peptide" evidence="1">
    <location>
        <begin position="1"/>
        <end position="31"/>
    </location>
</feature>
<organism evidence="2 3">
    <name type="scientific">Alicycliphilus denitrificans (strain DSM 14773 / CIP 107495 / K601)</name>
    <dbReference type="NCBI Taxonomy" id="596154"/>
    <lineage>
        <taxon>Bacteria</taxon>
        <taxon>Pseudomonadati</taxon>
        <taxon>Pseudomonadota</taxon>
        <taxon>Betaproteobacteria</taxon>
        <taxon>Burkholderiales</taxon>
        <taxon>Comamonadaceae</taxon>
        <taxon>Alicycliphilus</taxon>
    </lineage>
</organism>
<protein>
    <submittedName>
        <fullName evidence="2">Uncharacterized protein</fullName>
    </submittedName>
</protein>
<gene>
    <name evidence="2" type="ordered locus">Alide2_2811</name>
</gene>
<dbReference type="OrthoDB" id="9180710at2"/>
<evidence type="ECO:0000313" key="2">
    <source>
        <dbReference type="EMBL" id="AEB85159.1"/>
    </source>
</evidence>
<proteinExistence type="predicted"/>
<accession>F4GGK5</accession>
<sequence>MPRKSSIAPRVGASLGLLLAILAAASNPGRAQTSPAFGPVSTPSTAAPADDMPLADYLGLLRQIAPAAEQGARTYLAAAQLRCGRAPTTTELRQALSEGDGHPALMGLIRAAHQQNKAARDRWIAQIPCPRGAAR</sequence>
<name>F4GGK5_ALIDK</name>
<evidence type="ECO:0000313" key="3">
    <source>
        <dbReference type="Proteomes" id="UP000007938"/>
    </source>
</evidence>
<dbReference type="Proteomes" id="UP000007938">
    <property type="component" value="Chromosome"/>
</dbReference>
<dbReference type="STRING" id="596154.Alide2_2811"/>
<dbReference type="EMBL" id="CP002657">
    <property type="protein sequence ID" value="AEB85159.1"/>
    <property type="molecule type" value="Genomic_DNA"/>
</dbReference>
<dbReference type="KEGG" id="adk:Alide2_2811"/>
<keyword evidence="1" id="KW-0732">Signal</keyword>
<dbReference type="eggNOG" id="ENOG5032WDF">
    <property type="taxonomic scope" value="Bacteria"/>
</dbReference>
<reference evidence="2 3" key="2">
    <citation type="submission" date="2011-04" db="EMBL/GenBank/DDBJ databases">
        <title>Complete sequence of chromosome of Alicycliphilus denitrificans K601.</title>
        <authorList>
            <consortium name="US DOE Joint Genome Institute"/>
            <person name="Lucas S."/>
            <person name="Han J."/>
            <person name="Lapidus A."/>
            <person name="Cheng J.-F."/>
            <person name="Goodwin L."/>
            <person name="Pitluck S."/>
            <person name="Peters L."/>
            <person name="Zeytun A."/>
            <person name="Detter J.C."/>
            <person name="Han C."/>
            <person name="Tapia R."/>
            <person name="Land M."/>
            <person name="Hauser L."/>
            <person name="Kyrpides N."/>
            <person name="Ivanova N."/>
            <person name="Mikhailova N."/>
            <person name="Pagani I."/>
            <person name="Oosterkamp M."/>
            <person name="Pieper D."/>
            <person name="van Berkel W."/>
            <person name="Langenhoff A."/>
            <person name="Smidt H."/>
            <person name="Stams A."/>
            <person name="Woyke T."/>
        </authorList>
    </citation>
    <scope>NUCLEOTIDE SEQUENCE [LARGE SCALE GENOMIC DNA]</scope>
    <source>
        <strain evidence="3">DSM 14773 / CIP 107495 / K601</strain>
    </source>
</reference>